<accession>A0A327L9C1</accession>
<dbReference type="InterPro" id="IPR016181">
    <property type="entry name" value="Acyl_CoA_acyltransferase"/>
</dbReference>
<protein>
    <submittedName>
        <fullName evidence="1">Uncharacterized protein</fullName>
    </submittedName>
</protein>
<proteinExistence type="predicted"/>
<comment type="caution">
    <text evidence="1">The sequence shown here is derived from an EMBL/GenBank/DDBJ whole genome shotgun (WGS) entry which is preliminary data.</text>
</comment>
<evidence type="ECO:0000313" key="1">
    <source>
        <dbReference type="EMBL" id="RAI44308.1"/>
    </source>
</evidence>
<name>A0A327L9C1_9BRAD</name>
<organism evidence="1 2">
    <name type="scientific">Rhodoplanes roseus</name>
    <dbReference type="NCBI Taxonomy" id="29409"/>
    <lineage>
        <taxon>Bacteria</taxon>
        <taxon>Pseudomonadati</taxon>
        <taxon>Pseudomonadota</taxon>
        <taxon>Alphaproteobacteria</taxon>
        <taxon>Hyphomicrobiales</taxon>
        <taxon>Nitrobacteraceae</taxon>
        <taxon>Rhodoplanes</taxon>
    </lineage>
</organism>
<dbReference type="EMBL" id="NPEX01000050">
    <property type="protein sequence ID" value="RAI44308.1"/>
    <property type="molecule type" value="Genomic_DNA"/>
</dbReference>
<dbReference type="Proteomes" id="UP000249130">
    <property type="component" value="Unassembled WGS sequence"/>
</dbReference>
<gene>
    <name evidence="1" type="ORF">CH341_09875</name>
</gene>
<dbReference type="Gene3D" id="3.40.630.30">
    <property type="match status" value="1"/>
</dbReference>
<reference evidence="1 2" key="1">
    <citation type="submission" date="2017-07" db="EMBL/GenBank/DDBJ databases">
        <title>Draft Genome Sequences of Select Purple Nonsulfur Bacteria.</title>
        <authorList>
            <person name="Lasarre B."/>
            <person name="Mckinlay J.B."/>
        </authorList>
    </citation>
    <scope>NUCLEOTIDE SEQUENCE [LARGE SCALE GENOMIC DNA]</scope>
    <source>
        <strain evidence="1 2">DSM 5909</strain>
    </source>
</reference>
<sequence length="412" mass="42786">MGFMSPASSSPPGPTTAIAAPDIVAPDVAAPAVIAAGRPAIRAFAAEDLPAVAGLFKTTFRSGDAVPLAAILAYFRRLFLDGPEYDPASPSLVHVTAAGEVSGFIGSLAQPMSVKGRTIRAAHACALMVADPKQDSFAGARLMRSFVGGPQELSFTETSSPLSRKLWTKLGGTAVAAYSMKWLRLLRPAGTAVALSAKRWRMLRALHPLAGGLDRTVGRRLGGDYLALPPEPAGFTTTIVDRAAIVPVVGDLMRRFALAPAWPEAQLAGRLAHAAHMPAFGELVCGVVTDRRGAPAGAFLYHTGRNELAHVLQVLARDAAAAEIVVGSLIRDAHARGAVALTGRIDPSLLEALLYANCIILHRGATLVHSRDAEVLDAVARGDAILTGLAGESWSELIGGLTAAPHRGPAAA</sequence>
<evidence type="ECO:0000313" key="2">
    <source>
        <dbReference type="Proteomes" id="UP000249130"/>
    </source>
</evidence>
<dbReference type="SUPFAM" id="SSF55729">
    <property type="entry name" value="Acyl-CoA N-acyltransferases (Nat)"/>
    <property type="match status" value="1"/>
</dbReference>
<keyword evidence="2" id="KW-1185">Reference proteome</keyword>
<dbReference type="AlphaFoldDB" id="A0A327L9C1"/>